<evidence type="ECO:0000256" key="3">
    <source>
        <dbReference type="ARBA" id="ARBA00023125"/>
    </source>
</evidence>
<accession>A0A9W9QF98</accession>
<dbReference type="GO" id="GO:0003677">
    <property type="term" value="F:DNA binding"/>
    <property type="evidence" value="ECO:0007669"/>
    <property type="project" value="UniProtKB-KW"/>
</dbReference>
<feature type="domain" description="Zn(2)-C6 fungal-type" evidence="7">
    <location>
        <begin position="18"/>
        <end position="50"/>
    </location>
</feature>
<dbReference type="PANTHER" id="PTHR47425:SF3">
    <property type="entry name" value="ZN(II)2CYS6 TRANSCRIPTION FACTOR (EUROFUNG)"/>
    <property type="match status" value="1"/>
</dbReference>
<reference evidence="8" key="1">
    <citation type="submission" date="2022-12" db="EMBL/GenBank/DDBJ databases">
        <authorList>
            <person name="Petersen C."/>
        </authorList>
    </citation>
    <scope>NUCLEOTIDE SEQUENCE</scope>
    <source>
        <strain evidence="8">IBT 21472</strain>
    </source>
</reference>
<name>A0A9W9QF98_9EURO</name>
<organism evidence="8 9">
    <name type="scientific">Penicillium atrosanguineum</name>
    <dbReference type="NCBI Taxonomy" id="1132637"/>
    <lineage>
        <taxon>Eukaryota</taxon>
        <taxon>Fungi</taxon>
        <taxon>Dikarya</taxon>
        <taxon>Ascomycota</taxon>
        <taxon>Pezizomycotina</taxon>
        <taxon>Eurotiomycetes</taxon>
        <taxon>Eurotiomycetidae</taxon>
        <taxon>Eurotiales</taxon>
        <taxon>Aspergillaceae</taxon>
        <taxon>Penicillium</taxon>
    </lineage>
</organism>
<keyword evidence="5" id="KW-0539">Nucleus</keyword>
<dbReference type="GO" id="GO:0008270">
    <property type="term" value="F:zinc ion binding"/>
    <property type="evidence" value="ECO:0007669"/>
    <property type="project" value="InterPro"/>
</dbReference>
<dbReference type="PANTHER" id="PTHR47425">
    <property type="entry name" value="FARB-RELATED"/>
    <property type="match status" value="1"/>
</dbReference>
<proteinExistence type="predicted"/>
<dbReference type="SMART" id="SM00906">
    <property type="entry name" value="Fungal_trans"/>
    <property type="match status" value="1"/>
</dbReference>
<keyword evidence="3" id="KW-0238">DNA-binding</keyword>
<dbReference type="Pfam" id="PF04082">
    <property type="entry name" value="Fungal_trans"/>
    <property type="match status" value="1"/>
</dbReference>
<dbReference type="EMBL" id="JAPZBO010000001">
    <property type="protein sequence ID" value="KAJ5331118.1"/>
    <property type="molecule type" value="Genomic_DNA"/>
</dbReference>
<dbReference type="InterPro" id="IPR052761">
    <property type="entry name" value="Fungal_Detox/Toxin_TFs"/>
</dbReference>
<protein>
    <submittedName>
        <fullName evidence="8">Fungal-specific transcription factor domain-containing protein</fullName>
    </submittedName>
</protein>
<dbReference type="InterPro" id="IPR001138">
    <property type="entry name" value="Zn2Cys6_DnaBD"/>
</dbReference>
<feature type="region of interest" description="Disordered" evidence="6">
    <location>
        <begin position="82"/>
        <end position="115"/>
    </location>
</feature>
<evidence type="ECO:0000256" key="5">
    <source>
        <dbReference type="ARBA" id="ARBA00023242"/>
    </source>
</evidence>
<comment type="caution">
    <text evidence="8">The sequence shown here is derived from an EMBL/GenBank/DDBJ whole genome shotgun (WGS) entry which is preliminary data.</text>
</comment>
<keyword evidence="2" id="KW-0805">Transcription regulation</keyword>
<dbReference type="CDD" id="cd00067">
    <property type="entry name" value="GAL4"/>
    <property type="match status" value="1"/>
</dbReference>
<dbReference type="InterPro" id="IPR007219">
    <property type="entry name" value="XnlR_reg_dom"/>
</dbReference>
<dbReference type="Proteomes" id="UP001147746">
    <property type="component" value="Unassembled WGS sequence"/>
</dbReference>
<dbReference type="SUPFAM" id="SSF57701">
    <property type="entry name" value="Zn2/Cys6 DNA-binding domain"/>
    <property type="match status" value="1"/>
</dbReference>
<evidence type="ECO:0000256" key="2">
    <source>
        <dbReference type="ARBA" id="ARBA00023015"/>
    </source>
</evidence>
<dbReference type="CDD" id="cd12148">
    <property type="entry name" value="fungal_TF_MHR"/>
    <property type="match status" value="1"/>
</dbReference>
<feature type="compositionally biased region" description="Polar residues" evidence="6">
    <location>
        <begin position="82"/>
        <end position="109"/>
    </location>
</feature>
<dbReference type="AlphaFoldDB" id="A0A9W9QF98"/>
<dbReference type="PROSITE" id="PS00463">
    <property type="entry name" value="ZN2_CY6_FUNGAL_1"/>
    <property type="match status" value="1"/>
</dbReference>
<keyword evidence="9" id="KW-1185">Reference proteome</keyword>
<evidence type="ECO:0000256" key="1">
    <source>
        <dbReference type="ARBA" id="ARBA00022723"/>
    </source>
</evidence>
<dbReference type="PROSITE" id="PS50048">
    <property type="entry name" value="ZN2_CY6_FUNGAL_2"/>
    <property type="match status" value="1"/>
</dbReference>
<keyword evidence="4" id="KW-0804">Transcription</keyword>
<dbReference type="SMART" id="SM00066">
    <property type="entry name" value="GAL4"/>
    <property type="match status" value="1"/>
</dbReference>
<dbReference type="InterPro" id="IPR036864">
    <property type="entry name" value="Zn2-C6_fun-type_DNA-bd_sf"/>
</dbReference>
<dbReference type="GO" id="GO:0000981">
    <property type="term" value="F:DNA-binding transcription factor activity, RNA polymerase II-specific"/>
    <property type="evidence" value="ECO:0007669"/>
    <property type="project" value="InterPro"/>
</dbReference>
<evidence type="ECO:0000259" key="7">
    <source>
        <dbReference type="PROSITE" id="PS50048"/>
    </source>
</evidence>
<dbReference type="Gene3D" id="4.10.240.10">
    <property type="entry name" value="Zn(2)-C6 fungal-type DNA-binding domain"/>
    <property type="match status" value="1"/>
</dbReference>
<dbReference type="Pfam" id="PF00172">
    <property type="entry name" value="Zn_clus"/>
    <property type="match status" value="1"/>
</dbReference>
<evidence type="ECO:0000256" key="4">
    <source>
        <dbReference type="ARBA" id="ARBA00023163"/>
    </source>
</evidence>
<sequence length="680" mass="76941">MPPAEKATRTRRYRSAVACQACRQRKVRCSLTVTGIPCAGCAQDGAQCVVDPKPKNAQQVNQTTHRSGSLPAVHSNPINMSQNSSAAAMNESSQINSIQNHSAQSTPSARHTLLNPGLSNIEDEQRNGIEIAEAALGQPRRIGEVPFYTGDQTGPTSALNICSPDESLPKHFLIPASVTELSNDDREFLQKKGVYNLPKNDTCDRLIAAYLLHVHPIMPVIEADDLLLHYQAGKLQYYNLSLLWSIFFAATNFVSNDIPEEEGYSSRREMKYAFYSRAKCMYRNGNERNKIVLLQTSLLLGFFHSEMDEHGQPWYWTGIAISFCQILGLHRNPDFSKRNPSITERQRSFWRRLWWSCVFRDRWLSLTMGRPLRINLDDCDTPFPSPDDLLYDIVGLQEPFVSSYIPSDMARLAKYWVMLISLSLQLGSVLAMNYRTVRPKPSVHEIGALEERLLQCDLPDQYEAGLTKASRFYSNHVHLHYQALLITFYRPFGTDVPRDLQPVEKEDWQHRLKLKADAAASRANEILEALVQEGLLYFAGPMTPPLLVPAMQTHLLQCKTGDALSKRIRLNKLEMCMLVMEEFQKTYTVASLYRGIFVKAIEQIFPGYSAPTTYPKAITDSAVASDTGIRQENFHMAPENSDQVAQFDDTQFGNVDGNNLMSALMDEASIFSFWESWNQI</sequence>
<keyword evidence="1" id="KW-0479">Metal-binding</keyword>
<gene>
    <name evidence="8" type="ORF">N7476_000901</name>
</gene>
<evidence type="ECO:0000313" key="9">
    <source>
        <dbReference type="Proteomes" id="UP001147746"/>
    </source>
</evidence>
<dbReference type="GO" id="GO:0006351">
    <property type="term" value="P:DNA-templated transcription"/>
    <property type="evidence" value="ECO:0007669"/>
    <property type="project" value="InterPro"/>
</dbReference>
<reference evidence="8" key="2">
    <citation type="journal article" date="2023" name="IMA Fungus">
        <title>Comparative genomic study of the Penicillium genus elucidates a diverse pangenome and 15 lateral gene transfer events.</title>
        <authorList>
            <person name="Petersen C."/>
            <person name="Sorensen T."/>
            <person name="Nielsen M.R."/>
            <person name="Sondergaard T.E."/>
            <person name="Sorensen J.L."/>
            <person name="Fitzpatrick D.A."/>
            <person name="Frisvad J.C."/>
            <person name="Nielsen K.L."/>
        </authorList>
    </citation>
    <scope>NUCLEOTIDE SEQUENCE</scope>
    <source>
        <strain evidence="8">IBT 21472</strain>
    </source>
</reference>
<evidence type="ECO:0000256" key="6">
    <source>
        <dbReference type="SAM" id="MobiDB-lite"/>
    </source>
</evidence>
<evidence type="ECO:0000313" key="8">
    <source>
        <dbReference type="EMBL" id="KAJ5331118.1"/>
    </source>
</evidence>